<proteinExistence type="predicted"/>
<dbReference type="STRING" id="706587.Desti_4386"/>
<dbReference type="InterPro" id="IPR015417">
    <property type="entry name" value="Gly_reductase_pB_sua/b"/>
</dbReference>
<dbReference type="eggNOG" id="ENOG502Z7RC">
    <property type="taxonomic scope" value="Bacteria"/>
</dbReference>
<dbReference type="Pfam" id="PF09338">
    <property type="entry name" value="Gly_reductase"/>
    <property type="match status" value="1"/>
</dbReference>
<evidence type="ECO:0000313" key="1">
    <source>
        <dbReference type="EMBL" id="AFM27018.1"/>
    </source>
</evidence>
<gene>
    <name evidence="1" type="ordered locus">Desti_4386</name>
</gene>
<dbReference type="Proteomes" id="UP000006055">
    <property type="component" value="Chromosome"/>
</dbReference>
<dbReference type="EMBL" id="CP003360">
    <property type="protein sequence ID" value="AFM27018.1"/>
    <property type="molecule type" value="Genomic_DNA"/>
</dbReference>
<protein>
    <submittedName>
        <fullName evidence="1">Glycine/sarcosine/betaine reductase component B alpha/beta subunit</fullName>
    </submittedName>
</protein>
<dbReference type="AlphaFoldDB" id="I4CBS7"/>
<accession>I4CBS7</accession>
<dbReference type="GO" id="GO:0050485">
    <property type="term" value="F:oxidoreductase activity, acting on X-H and Y-H to form an X-Y bond, with a disulfide as acceptor"/>
    <property type="evidence" value="ECO:0007669"/>
    <property type="project" value="InterPro"/>
</dbReference>
<name>I4CBS7_DESTA</name>
<dbReference type="PATRIC" id="fig|706587.4.peg.4975"/>
<dbReference type="RefSeq" id="WP_014812137.1">
    <property type="nucleotide sequence ID" value="NC_018025.1"/>
</dbReference>
<organism evidence="1 2">
    <name type="scientific">Desulfomonile tiedjei (strain ATCC 49306 / DSM 6799 / DCB-1)</name>
    <dbReference type="NCBI Taxonomy" id="706587"/>
    <lineage>
        <taxon>Bacteria</taxon>
        <taxon>Pseudomonadati</taxon>
        <taxon>Thermodesulfobacteriota</taxon>
        <taxon>Desulfomonilia</taxon>
        <taxon>Desulfomonilales</taxon>
        <taxon>Desulfomonilaceae</taxon>
        <taxon>Desulfomonile</taxon>
    </lineage>
</organism>
<dbReference type="HOGENOM" id="CLU_050376_0_0_7"/>
<keyword evidence="2" id="KW-1185">Reference proteome</keyword>
<dbReference type="KEGG" id="dti:Desti_4386"/>
<evidence type="ECO:0000313" key="2">
    <source>
        <dbReference type="Proteomes" id="UP000006055"/>
    </source>
</evidence>
<sequence length="426" mass="45549">MEQKEFPFMQLALRKFKITSAMFGAVTRISNGALEIDKQEMTAALNRDGLFSEVDVKIVSPGETARIIHVMDAIQPRVKLSGGTTPFPGALGPMETAGIGETNVLEGVAVIQTGQRPGIQEGIIDMSGPGALYSQFSRTINIVLECTAFPEMTDLEFDLAARKAGLEAAVYLAEPTRNLAPDDIELYGPDARTSEGKDLPGVVYICHLQSQGLFRDTFVYGENARSLLPTVLHPNEVLDGAIVSSNYIIACQKNPSYFHVNNPVVLELARRNGQDLRFLGVIIANEHNTLREKDRSAKFAAKLGKQLGASGAVITQEGGGHSDTDLMLTCKECEKVGIRTVIIANEIAGPKGDLPSLVDSIPEADAVVTTGNNDVQVALPAMTRTVGGNSIAGISGPPESAFTTALGRLYTATNQLGAYRLTVKGY</sequence>
<reference evidence="2" key="1">
    <citation type="submission" date="2012-06" db="EMBL/GenBank/DDBJ databases">
        <title>Complete sequence of chromosome of Desulfomonile tiedjei DSM 6799.</title>
        <authorList>
            <person name="Lucas S."/>
            <person name="Copeland A."/>
            <person name="Lapidus A."/>
            <person name="Glavina del Rio T."/>
            <person name="Dalin E."/>
            <person name="Tice H."/>
            <person name="Bruce D."/>
            <person name="Goodwin L."/>
            <person name="Pitluck S."/>
            <person name="Peters L."/>
            <person name="Ovchinnikova G."/>
            <person name="Zeytun A."/>
            <person name="Lu M."/>
            <person name="Kyrpides N."/>
            <person name="Mavromatis K."/>
            <person name="Ivanova N."/>
            <person name="Brettin T."/>
            <person name="Detter J.C."/>
            <person name="Han C."/>
            <person name="Larimer F."/>
            <person name="Land M."/>
            <person name="Hauser L."/>
            <person name="Markowitz V."/>
            <person name="Cheng J.-F."/>
            <person name="Hugenholtz P."/>
            <person name="Woyke T."/>
            <person name="Wu D."/>
            <person name="Spring S."/>
            <person name="Schroeder M."/>
            <person name="Brambilla E."/>
            <person name="Klenk H.-P."/>
            <person name="Eisen J.A."/>
        </authorList>
    </citation>
    <scope>NUCLEOTIDE SEQUENCE [LARGE SCALE GENOMIC DNA]</scope>
    <source>
        <strain evidence="2">ATCC 49306 / DSM 6799 / DCB-1</strain>
    </source>
</reference>